<dbReference type="Pfam" id="PF03235">
    <property type="entry name" value="GmrSD_N"/>
    <property type="match status" value="1"/>
</dbReference>
<organism evidence="2">
    <name type="scientific">freshwater metagenome</name>
    <dbReference type="NCBI Taxonomy" id="449393"/>
    <lineage>
        <taxon>unclassified sequences</taxon>
        <taxon>metagenomes</taxon>
        <taxon>ecological metagenomes</taxon>
    </lineage>
</organism>
<dbReference type="EMBL" id="CAFBMK010000422">
    <property type="protein sequence ID" value="CAB4957280.1"/>
    <property type="molecule type" value="Genomic_DNA"/>
</dbReference>
<dbReference type="PANTHER" id="PTHR39639:SF1">
    <property type="entry name" value="DUF262 DOMAIN-CONTAINING PROTEIN"/>
    <property type="match status" value="1"/>
</dbReference>
<gene>
    <name evidence="2" type="ORF">UFOPK3564_03837</name>
</gene>
<dbReference type="InterPro" id="IPR004919">
    <property type="entry name" value="GmrSD_N"/>
</dbReference>
<proteinExistence type="predicted"/>
<accession>A0A6J7KMR9</accession>
<evidence type="ECO:0000259" key="1">
    <source>
        <dbReference type="Pfam" id="PF03235"/>
    </source>
</evidence>
<dbReference type="PANTHER" id="PTHR39639">
    <property type="entry name" value="CHROMOSOME 16, WHOLE GENOME SHOTGUN SEQUENCE"/>
    <property type="match status" value="1"/>
</dbReference>
<reference evidence="2" key="1">
    <citation type="submission" date="2020-05" db="EMBL/GenBank/DDBJ databases">
        <authorList>
            <person name="Chiriac C."/>
            <person name="Salcher M."/>
            <person name="Ghai R."/>
            <person name="Kavagutti S V."/>
        </authorList>
    </citation>
    <scope>NUCLEOTIDE SEQUENCE</scope>
</reference>
<dbReference type="AlphaFoldDB" id="A0A6J7KMR9"/>
<sequence>MTGPREAPEADELVLFDEQVPVSSAGGESEEDVVSRLGAARANVSATDWTVETLLSQLRKGRIDLSPRFQRRAAWVNPTKSRFIESVILNYPIPQIVLAEKQGQPGHFFVIDGKQRLLALRQFFATAADDPDFSSYRLSGLTILTDLKGMGLARLQTDRPDLVAQLENHTIRTVAIRNWGSEEFLYTLFLRLNTGSVPLSPQELRQALVPGPFVDWADEASGASPGLRLLLGNDGPDRRMVDAELLVRHIGLATARIPYGGNLKDFLDKTCGAFNADWQTEAAGLAGRLVDLEGAIGTALAIFGDDGVCRKWNGKRYERALNRAVFDVQMHFFAYPDVRDRAVEAGPAVAAAFRSLCQDDPGFLRAITTTTKSSAAFRDRFDGWRTALAAVIGELPPLPPSLTAAPA</sequence>
<name>A0A6J7KMR9_9ZZZZ</name>
<protein>
    <submittedName>
        <fullName evidence="2">Unannotated protein</fullName>
    </submittedName>
</protein>
<feature type="domain" description="GmrSD restriction endonucleases N-terminal" evidence="1">
    <location>
        <begin position="52"/>
        <end position="208"/>
    </location>
</feature>
<evidence type="ECO:0000313" key="2">
    <source>
        <dbReference type="EMBL" id="CAB4957280.1"/>
    </source>
</evidence>